<feature type="compositionally biased region" description="Polar residues" evidence="1">
    <location>
        <begin position="1"/>
        <end position="14"/>
    </location>
</feature>
<gene>
    <name evidence="2" type="ORF">CLUMA_CG013380</name>
</gene>
<dbReference type="Proteomes" id="UP000183832">
    <property type="component" value="Unassembled WGS sequence"/>
</dbReference>
<feature type="compositionally biased region" description="Polar residues" evidence="1">
    <location>
        <begin position="25"/>
        <end position="36"/>
    </location>
</feature>
<evidence type="ECO:0000313" key="2">
    <source>
        <dbReference type="EMBL" id="CRL00099.1"/>
    </source>
</evidence>
<evidence type="ECO:0000256" key="1">
    <source>
        <dbReference type="SAM" id="MobiDB-lite"/>
    </source>
</evidence>
<protein>
    <submittedName>
        <fullName evidence="2">CLUMA_CG013380, isoform A</fullName>
    </submittedName>
</protein>
<dbReference type="AlphaFoldDB" id="A0A1J1IIQ3"/>
<reference evidence="2 3" key="1">
    <citation type="submission" date="2015-04" db="EMBL/GenBank/DDBJ databases">
        <authorList>
            <person name="Syromyatnikov M.Y."/>
            <person name="Popov V.N."/>
        </authorList>
    </citation>
    <scope>NUCLEOTIDE SEQUENCE [LARGE SCALE GENOMIC DNA]</scope>
</reference>
<evidence type="ECO:0000313" key="3">
    <source>
        <dbReference type="Proteomes" id="UP000183832"/>
    </source>
</evidence>
<accession>A0A1J1IIQ3</accession>
<organism evidence="2 3">
    <name type="scientific">Clunio marinus</name>
    <dbReference type="NCBI Taxonomy" id="568069"/>
    <lineage>
        <taxon>Eukaryota</taxon>
        <taxon>Metazoa</taxon>
        <taxon>Ecdysozoa</taxon>
        <taxon>Arthropoda</taxon>
        <taxon>Hexapoda</taxon>
        <taxon>Insecta</taxon>
        <taxon>Pterygota</taxon>
        <taxon>Neoptera</taxon>
        <taxon>Endopterygota</taxon>
        <taxon>Diptera</taxon>
        <taxon>Nematocera</taxon>
        <taxon>Chironomoidea</taxon>
        <taxon>Chironomidae</taxon>
        <taxon>Clunio</taxon>
    </lineage>
</organism>
<name>A0A1J1IIQ3_9DIPT</name>
<proteinExistence type="predicted"/>
<dbReference type="EMBL" id="CVRI01000054">
    <property type="protein sequence ID" value="CRL00099.1"/>
    <property type="molecule type" value="Genomic_DNA"/>
</dbReference>
<sequence length="85" mass="9614">MNNESQEDLNINNDSEYEEQDYASVISSDTSNGTPTRNKRMPTKQLMMDDFLNADTSRKLSKTNINSLAEANLIASVENNFYSNN</sequence>
<keyword evidence="3" id="KW-1185">Reference proteome</keyword>
<feature type="region of interest" description="Disordered" evidence="1">
    <location>
        <begin position="1"/>
        <end position="42"/>
    </location>
</feature>